<feature type="domain" description="Cupin type-2" evidence="2">
    <location>
        <begin position="65"/>
        <end position="131"/>
    </location>
</feature>
<dbReference type="STRING" id="404433.BTW07_06725"/>
<accession>A0A1Q8SU55</accession>
<dbReference type="InterPro" id="IPR011051">
    <property type="entry name" value="RmlC_Cupin_sf"/>
</dbReference>
<name>A0A1Q8SU55_9GAMM</name>
<evidence type="ECO:0000313" key="3">
    <source>
        <dbReference type="EMBL" id="OLO04912.1"/>
    </source>
</evidence>
<feature type="signal peptide" evidence="1">
    <location>
        <begin position="1"/>
        <end position="21"/>
    </location>
</feature>
<dbReference type="RefSeq" id="WP_075569402.1">
    <property type="nucleotide sequence ID" value="NZ_MSDO01000007.1"/>
</dbReference>
<dbReference type="Proteomes" id="UP000186878">
    <property type="component" value="Unassembled WGS sequence"/>
</dbReference>
<dbReference type="CDD" id="cd02233">
    <property type="entry name" value="cupin_HNL-like"/>
    <property type="match status" value="1"/>
</dbReference>
<keyword evidence="4" id="KW-1185">Reference proteome</keyword>
<dbReference type="InterPro" id="IPR013096">
    <property type="entry name" value="Cupin_2"/>
</dbReference>
<protein>
    <submittedName>
        <fullName evidence="3">TetR family transcriptional regulator</fullName>
    </submittedName>
</protein>
<evidence type="ECO:0000313" key="4">
    <source>
        <dbReference type="Proteomes" id="UP000186878"/>
    </source>
</evidence>
<evidence type="ECO:0000259" key="2">
    <source>
        <dbReference type="Pfam" id="PF07883"/>
    </source>
</evidence>
<proteinExistence type="predicted"/>
<dbReference type="Pfam" id="PF07883">
    <property type="entry name" value="Cupin_2"/>
    <property type="match status" value="1"/>
</dbReference>
<organism evidence="3 4">
    <name type="scientific">Salinicola socius</name>
    <dbReference type="NCBI Taxonomy" id="404433"/>
    <lineage>
        <taxon>Bacteria</taxon>
        <taxon>Pseudomonadati</taxon>
        <taxon>Pseudomonadota</taxon>
        <taxon>Gammaproteobacteria</taxon>
        <taxon>Oceanospirillales</taxon>
        <taxon>Halomonadaceae</taxon>
        <taxon>Salinicola</taxon>
    </lineage>
</organism>
<dbReference type="SUPFAM" id="SSF51182">
    <property type="entry name" value="RmlC-like cupins"/>
    <property type="match status" value="1"/>
</dbReference>
<dbReference type="InterPro" id="IPR047263">
    <property type="entry name" value="HNL-like_cupin"/>
</dbReference>
<dbReference type="Gene3D" id="2.60.120.10">
    <property type="entry name" value="Jelly Rolls"/>
    <property type="match status" value="1"/>
</dbReference>
<feature type="chain" id="PRO_5012412472" evidence="1">
    <location>
        <begin position="22"/>
        <end position="155"/>
    </location>
</feature>
<comment type="caution">
    <text evidence="3">The sequence shown here is derived from an EMBL/GenBank/DDBJ whole genome shotgun (WGS) entry which is preliminary data.</text>
</comment>
<reference evidence="3 4" key="1">
    <citation type="submission" date="2016-12" db="EMBL/GenBank/DDBJ databases">
        <title>Draft genome sequences of strains Salinicola socius SMB35, Salinicola sp. MH3R3-1 and Chromohalobacter sp. SMB17 from the Verkhnekamsk potash mining region of Russia.</title>
        <authorList>
            <person name="Mavrodi D.V."/>
            <person name="Olsson B.E."/>
            <person name="Korsakova E.S."/>
            <person name="Pyankova A."/>
            <person name="Mavrodi O.V."/>
            <person name="Plotnikova E.G."/>
        </authorList>
    </citation>
    <scope>NUCLEOTIDE SEQUENCE [LARGE SCALE GENOMIC DNA]</scope>
    <source>
        <strain evidence="3 4">SMB35</strain>
    </source>
</reference>
<dbReference type="PANTHER" id="PTHR43698:SF1">
    <property type="entry name" value="BLL4564 PROTEIN"/>
    <property type="match status" value="1"/>
</dbReference>
<sequence length="155" mass="16888">MNAKQLLIATGLLLVASVSHAQSLEITHSEDRPTVLGSSTEFFTGESVINPLFDATEHTRATAAEVTFLPKSRSNWHTHPAGQMLVVTSGKGWVQAEGEDKQVMQAGDVIWTPPGVKHWHGATSDKSVSHIAIQEQVDGANVNWMEPVTDEQYDD</sequence>
<gene>
    <name evidence="3" type="ORF">BTW07_06725</name>
</gene>
<dbReference type="PANTHER" id="PTHR43698">
    <property type="entry name" value="RIBD C-TERMINAL DOMAIN CONTAINING PROTEIN"/>
    <property type="match status" value="1"/>
</dbReference>
<dbReference type="EMBL" id="MSDO01000007">
    <property type="protein sequence ID" value="OLO04912.1"/>
    <property type="molecule type" value="Genomic_DNA"/>
</dbReference>
<dbReference type="OrthoDB" id="9802489at2"/>
<dbReference type="InterPro" id="IPR014710">
    <property type="entry name" value="RmlC-like_jellyroll"/>
</dbReference>
<dbReference type="AlphaFoldDB" id="A0A1Q8SU55"/>
<keyword evidence="1" id="KW-0732">Signal</keyword>
<evidence type="ECO:0000256" key="1">
    <source>
        <dbReference type="SAM" id="SignalP"/>
    </source>
</evidence>